<dbReference type="GO" id="GO:0005524">
    <property type="term" value="F:ATP binding"/>
    <property type="evidence" value="ECO:0007669"/>
    <property type="project" value="UniProtKB-KW"/>
</dbReference>
<evidence type="ECO:0000313" key="20">
    <source>
        <dbReference type="Ensembl" id="ENSCCAP00000034817.1"/>
    </source>
</evidence>
<dbReference type="GeneTree" id="ENSGT00940000159936"/>
<evidence type="ECO:0000256" key="3">
    <source>
        <dbReference type="ARBA" id="ARBA00022692"/>
    </source>
</evidence>
<protein>
    <recommendedName>
        <fullName evidence="13">Sodium/potassium-transporting ATPase subunit alpha-2</fullName>
    </recommendedName>
    <alternativeName>
        <fullName evidence="14">Sodium pump subunit alpha-2</fullName>
    </alternativeName>
</protein>
<evidence type="ECO:0000256" key="7">
    <source>
        <dbReference type="ARBA" id="ARBA00022842"/>
    </source>
</evidence>
<dbReference type="GO" id="GO:0008542">
    <property type="term" value="P:visual learning"/>
    <property type="evidence" value="ECO:0007669"/>
    <property type="project" value="Ensembl"/>
</dbReference>
<dbReference type="Proteomes" id="UP000233040">
    <property type="component" value="Unassembled WGS sequence"/>
</dbReference>
<sequence>AGREYSPAATTAENGGGKKKQKEKELDELKKEVAMDDHKLSLDELGRKYQVDLSKGLTNQRAQDILARDGPNALTPPPTTPEWVKFCRQLFGGFSILLWIGAILCFLAYGIQAAMEDEPSNDNLYLGVVLAAVVIVTGCFSYYQEAKSSKIMDSFKNMVPQQALVIREGEKMQINAEEVVVGDLVEVKGGDRVPADLRIISSHGCKVDNSSLTGESEPQTRSPEFTHENPLETRNICFFSTNCVEGTARGIVIATGDRTVMGRIATLASGLEVGRTPIAMEIEHFIQLITGVAVFLGVSFFVLSLILGYNAFQNAYMELGGLGERVLGFCQLNLPSGKFPRGFKFDTDELNFPTEKLCFVGLMSMIDPPRAAVPDAVGKCRSAGIKVLASLPPRHPSLPHARGLGAPGREQCVEARGGHGVKERRSIVPNASEGSSRMRTAKTPPLFNSEAHAAFRGSFSEVVGAEEKAALGGFFTYFVILAENGFLPSRLLGIRLDWDDRTMNDLEDSYGQEWTYEQRKVVEFTCHTAFFASIVVVQWADLIICKTRHNSVFQQGMKNKILIFGLLEETALAAFLSYCPGMGVALRMYPLKVTWWFCAFPYSLLIFIYDEVRKLILRRYPGGWVEKETYY</sequence>
<dbReference type="GO" id="GO:0043025">
    <property type="term" value="C:neuronal cell body"/>
    <property type="evidence" value="ECO:0007669"/>
    <property type="project" value="Ensembl"/>
</dbReference>
<dbReference type="InterPro" id="IPR006068">
    <property type="entry name" value="ATPase_P-typ_cation-transptr_C"/>
</dbReference>
<dbReference type="Pfam" id="PF00122">
    <property type="entry name" value="E1-E2_ATPase"/>
    <property type="match status" value="1"/>
</dbReference>
<dbReference type="NCBIfam" id="TIGR01494">
    <property type="entry name" value="ATPase_P-type"/>
    <property type="match status" value="1"/>
</dbReference>
<evidence type="ECO:0000256" key="9">
    <source>
        <dbReference type="ARBA" id="ARBA00022989"/>
    </source>
</evidence>
<keyword evidence="9 18" id="KW-1133">Transmembrane helix</keyword>
<dbReference type="GO" id="GO:0040011">
    <property type="term" value="P:locomotion"/>
    <property type="evidence" value="ECO:0007669"/>
    <property type="project" value="Ensembl"/>
</dbReference>
<feature type="transmembrane region" description="Helical" evidence="18">
    <location>
        <begin position="593"/>
        <end position="609"/>
    </location>
</feature>
<evidence type="ECO:0000256" key="12">
    <source>
        <dbReference type="ARBA" id="ARBA00038783"/>
    </source>
</evidence>
<dbReference type="Pfam" id="PF00689">
    <property type="entry name" value="Cation_ATPase_C"/>
    <property type="match status" value="1"/>
</dbReference>
<organism evidence="20 21">
    <name type="scientific">Cebus imitator</name>
    <name type="common">Panamanian white-faced capuchin</name>
    <name type="synonym">Cebus capucinus imitator</name>
    <dbReference type="NCBI Taxonomy" id="2715852"/>
    <lineage>
        <taxon>Eukaryota</taxon>
        <taxon>Metazoa</taxon>
        <taxon>Chordata</taxon>
        <taxon>Craniata</taxon>
        <taxon>Vertebrata</taxon>
        <taxon>Euteleostomi</taxon>
        <taxon>Mammalia</taxon>
        <taxon>Eutheria</taxon>
        <taxon>Euarchontoglires</taxon>
        <taxon>Primates</taxon>
        <taxon>Haplorrhini</taxon>
        <taxon>Platyrrhini</taxon>
        <taxon>Cebidae</taxon>
        <taxon>Cebinae</taxon>
        <taxon>Cebus</taxon>
    </lineage>
</organism>
<evidence type="ECO:0000313" key="21">
    <source>
        <dbReference type="Proteomes" id="UP000233040"/>
    </source>
</evidence>
<keyword evidence="6" id="KW-0067">ATP-binding</keyword>
<reference evidence="20" key="2">
    <citation type="submission" date="2025-09" db="UniProtKB">
        <authorList>
            <consortium name="Ensembl"/>
        </authorList>
    </citation>
    <scope>IDENTIFICATION</scope>
</reference>
<dbReference type="GO" id="GO:0071383">
    <property type="term" value="P:cellular response to steroid hormone stimulus"/>
    <property type="evidence" value="ECO:0007669"/>
    <property type="project" value="Ensembl"/>
</dbReference>
<dbReference type="InterPro" id="IPR023299">
    <property type="entry name" value="ATPase_P-typ_cyto_dom_N"/>
</dbReference>
<dbReference type="STRING" id="9516.ENSCCAP00000034817"/>
<comment type="subunit">
    <text evidence="12">The sodium/potassium-transporting ATPase is composed of a catalytic alpha subunit, an auxiliary non-catalytic beta subunit and an additional regulatory subunit. Interacts with regulatory subunit FXYD1.</text>
</comment>
<dbReference type="Ensembl" id="ENSCCAT00000052593.1">
    <property type="protein sequence ID" value="ENSCCAP00000034817.1"/>
    <property type="gene ID" value="ENSCCAG00000035348.1"/>
</dbReference>
<evidence type="ECO:0000259" key="19">
    <source>
        <dbReference type="SMART" id="SM00831"/>
    </source>
</evidence>
<comment type="subcellular location">
    <subcellularLocation>
        <location evidence="1">Cell membrane</location>
        <topology evidence="1">Multi-pass membrane protein</topology>
    </subcellularLocation>
</comment>
<dbReference type="GO" id="GO:0008344">
    <property type="term" value="P:adult locomotory behavior"/>
    <property type="evidence" value="ECO:0007669"/>
    <property type="project" value="Ensembl"/>
</dbReference>
<dbReference type="GO" id="GO:0001662">
    <property type="term" value="P:behavioral fear response"/>
    <property type="evidence" value="ECO:0007669"/>
    <property type="project" value="Ensembl"/>
</dbReference>
<dbReference type="GO" id="GO:0021989">
    <property type="term" value="P:olfactory cortex development"/>
    <property type="evidence" value="ECO:0007669"/>
    <property type="project" value="Ensembl"/>
</dbReference>
<dbReference type="FunFam" id="2.70.150.10:FF:000106">
    <property type="entry name" value="Sodium/potassium-transporting ATPase subunit alpha"/>
    <property type="match status" value="1"/>
</dbReference>
<comment type="function">
    <text evidence="16">This is the catalytic component of the active enzyme, which catalyzes the hydrolysis of ATP coupled with the exchange of sodium and potassium ions across the plasma membrane. This action creates the electrochemical gradient of sodium and potassium, providing the energy for active transport of various nutrients.</text>
</comment>
<keyword evidence="8" id="KW-1278">Translocase</keyword>
<evidence type="ECO:0000256" key="5">
    <source>
        <dbReference type="ARBA" id="ARBA00022741"/>
    </source>
</evidence>
<dbReference type="GO" id="GO:0010996">
    <property type="term" value="P:response to auditory stimulus"/>
    <property type="evidence" value="ECO:0007669"/>
    <property type="project" value="Ensembl"/>
</dbReference>
<dbReference type="InterPro" id="IPR004014">
    <property type="entry name" value="ATPase_P-typ_cation-transptr_N"/>
</dbReference>
<feature type="transmembrane region" description="Helical" evidence="18">
    <location>
        <begin position="285"/>
        <end position="309"/>
    </location>
</feature>
<evidence type="ECO:0000256" key="6">
    <source>
        <dbReference type="ARBA" id="ARBA00022840"/>
    </source>
</evidence>
<dbReference type="GO" id="GO:0051087">
    <property type="term" value="F:protein-folding chaperone binding"/>
    <property type="evidence" value="ECO:0007669"/>
    <property type="project" value="Ensembl"/>
</dbReference>
<dbReference type="Gene3D" id="1.20.1110.10">
    <property type="entry name" value="Calcium-transporting ATPase, transmembrane domain"/>
    <property type="match status" value="2"/>
</dbReference>
<keyword evidence="10" id="KW-0813">Transport</keyword>
<dbReference type="GO" id="GO:0006883">
    <property type="term" value="P:intracellular sodium ion homeostasis"/>
    <property type="evidence" value="ECO:0007669"/>
    <property type="project" value="Ensembl"/>
</dbReference>
<dbReference type="PRINTS" id="PR00121">
    <property type="entry name" value="NAKATPASE"/>
</dbReference>
<dbReference type="GO" id="GO:0035864">
    <property type="term" value="P:response to potassium ion"/>
    <property type="evidence" value="ECO:0007669"/>
    <property type="project" value="Ensembl"/>
</dbReference>
<dbReference type="GO" id="GO:1990573">
    <property type="term" value="P:potassium ion import across plasma membrane"/>
    <property type="evidence" value="ECO:0007669"/>
    <property type="project" value="Ensembl"/>
</dbReference>
<evidence type="ECO:0000256" key="16">
    <source>
        <dbReference type="ARBA" id="ARBA00057319"/>
    </source>
</evidence>
<keyword evidence="3 18" id="KW-0812">Transmembrane</keyword>
<keyword evidence="10" id="KW-0406">Ion transport</keyword>
<dbReference type="GO" id="GO:0008217">
    <property type="term" value="P:regulation of blood pressure"/>
    <property type="evidence" value="ECO:0007669"/>
    <property type="project" value="Ensembl"/>
</dbReference>
<dbReference type="SUPFAM" id="SSF81660">
    <property type="entry name" value="Metal cation-transporting ATPase, ATP-binding domain N"/>
    <property type="match status" value="1"/>
</dbReference>
<dbReference type="GO" id="GO:0016887">
    <property type="term" value="F:ATP hydrolysis activity"/>
    <property type="evidence" value="ECO:0007669"/>
    <property type="project" value="Ensembl"/>
</dbReference>
<dbReference type="GO" id="GO:0005783">
    <property type="term" value="C:endoplasmic reticulum"/>
    <property type="evidence" value="ECO:0007669"/>
    <property type="project" value="Ensembl"/>
</dbReference>
<keyword evidence="2" id="KW-1003">Cell membrane</keyword>
<name>A0A2K5S348_CEBIM</name>
<dbReference type="InterPro" id="IPR008250">
    <property type="entry name" value="ATPase_P-typ_transduc_dom_A_sf"/>
</dbReference>
<evidence type="ECO:0000256" key="8">
    <source>
        <dbReference type="ARBA" id="ARBA00022967"/>
    </source>
</evidence>
<dbReference type="SUPFAM" id="SSF81653">
    <property type="entry name" value="Calcium ATPase, transduction domain A"/>
    <property type="match status" value="1"/>
</dbReference>
<dbReference type="GO" id="GO:0002026">
    <property type="term" value="P:regulation of the force of heart contraction"/>
    <property type="evidence" value="ECO:0007669"/>
    <property type="project" value="Ensembl"/>
</dbReference>
<feature type="domain" description="Cation-transporting P-type ATPase N-terminal" evidence="19">
    <location>
        <begin position="36"/>
        <end position="110"/>
    </location>
</feature>
<dbReference type="GO" id="GO:0051899">
    <property type="term" value="P:membrane depolarization"/>
    <property type="evidence" value="ECO:0007669"/>
    <property type="project" value="Ensembl"/>
</dbReference>
<dbReference type="GO" id="GO:0030955">
    <property type="term" value="F:potassium ion binding"/>
    <property type="evidence" value="ECO:0007669"/>
    <property type="project" value="Ensembl"/>
</dbReference>
<dbReference type="GO" id="GO:0030315">
    <property type="term" value="C:T-tubule"/>
    <property type="evidence" value="ECO:0007669"/>
    <property type="project" value="Ensembl"/>
</dbReference>
<feature type="compositionally biased region" description="Polar residues" evidence="17">
    <location>
        <begin position="208"/>
        <end position="223"/>
    </location>
</feature>
<keyword evidence="5" id="KW-0547">Nucleotide-binding</keyword>
<dbReference type="GO" id="GO:0046034">
    <property type="term" value="P:ATP metabolic process"/>
    <property type="evidence" value="ECO:0007669"/>
    <property type="project" value="Ensembl"/>
</dbReference>
<keyword evidence="4" id="KW-0479">Metal-binding</keyword>
<dbReference type="GO" id="GO:0042995">
    <property type="term" value="C:cell projection"/>
    <property type="evidence" value="ECO:0007669"/>
    <property type="project" value="Ensembl"/>
</dbReference>
<dbReference type="GO" id="GO:1903416">
    <property type="term" value="P:response to glycoside"/>
    <property type="evidence" value="ECO:0007669"/>
    <property type="project" value="Ensembl"/>
</dbReference>
<evidence type="ECO:0000256" key="18">
    <source>
        <dbReference type="SAM" id="Phobius"/>
    </source>
</evidence>
<dbReference type="InterPro" id="IPR001757">
    <property type="entry name" value="P_typ_ATPase"/>
</dbReference>
<dbReference type="FunFam" id="1.20.1110.10:FF:000095">
    <property type="entry name" value="Sodium/potassium-transporting ATPase subunit alpha-1"/>
    <property type="match status" value="1"/>
</dbReference>
<evidence type="ECO:0000256" key="14">
    <source>
        <dbReference type="ARBA" id="ARBA00041492"/>
    </source>
</evidence>
<dbReference type="GO" id="GO:0006940">
    <property type="term" value="P:regulation of smooth muscle contraction"/>
    <property type="evidence" value="ECO:0007669"/>
    <property type="project" value="Ensembl"/>
</dbReference>
<feature type="region of interest" description="Disordered" evidence="17">
    <location>
        <begin position="1"/>
        <end position="26"/>
    </location>
</feature>
<accession>A0A2K5S348</accession>
<dbReference type="OMA" id="EIDANAC"/>
<evidence type="ECO:0000256" key="2">
    <source>
        <dbReference type="ARBA" id="ARBA00022475"/>
    </source>
</evidence>
<evidence type="ECO:0000256" key="4">
    <source>
        <dbReference type="ARBA" id="ARBA00022723"/>
    </source>
</evidence>
<evidence type="ECO:0000256" key="13">
    <source>
        <dbReference type="ARBA" id="ARBA00039738"/>
    </source>
</evidence>
<dbReference type="Gene3D" id="3.40.1110.10">
    <property type="entry name" value="Calcium-transporting ATPase, cytoplasmic domain N"/>
    <property type="match status" value="1"/>
</dbReference>
<dbReference type="Pfam" id="PF13246">
    <property type="entry name" value="Cation_ATPase"/>
    <property type="match status" value="1"/>
</dbReference>
<evidence type="ECO:0000256" key="11">
    <source>
        <dbReference type="ARBA" id="ARBA00023136"/>
    </source>
</evidence>
<evidence type="ECO:0000256" key="15">
    <source>
        <dbReference type="ARBA" id="ARBA00049388"/>
    </source>
</evidence>
<dbReference type="InterPro" id="IPR023298">
    <property type="entry name" value="ATPase_P-typ_TM_dom_sf"/>
</dbReference>
<dbReference type="GO" id="GO:0002087">
    <property type="term" value="P:regulation of respiratory gaseous exchange by nervous system process"/>
    <property type="evidence" value="ECO:0007669"/>
    <property type="project" value="Ensembl"/>
</dbReference>
<feature type="transmembrane region" description="Helical" evidence="18">
    <location>
        <begin position="90"/>
        <end position="112"/>
    </location>
</feature>
<dbReference type="GO" id="GO:0035641">
    <property type="term" value="P:locomotory exploration behavior"/>
    <property type="evidence" value="ECO:0007669"/>
    <property type="project" value="Ensembl"/>
</dbReference>
<dbReference type="InterPro" id="IPR050510">
    <property type="entry name" value="Cation_transp_ATPase_P-type"/>
</dbReference>
<dbReference type="SMART" id="SM00831">
    <property type="entry name" value="Cation_ATPase_N"/>
    <property type="match status" value="1"/>
</dbReference>
<dbReference type="InterPro" id="IPR059000">
    <property type="entry name" value="ATPase_P-type_domA"/>
</dbReference>
<keyword evidence="11 18" id="KW-0472">Membrane</keyword>
<dbReference type="SUPFAM" id="SSF81665">
    <property type="entry name" value="Calcium ATPase, transmembrane domain M"/>
    <property type="match status" value="2"/>
</dbReference>
<evidence type="ECO:0000256" key="1">
    <source>
        <dbReference type="ARBA" id="ARBA00004651"/>
    </source>
</evidence>
<dbReference type="GO" id="GO:0031402">
    <property type="term" value="F:sodium ion binding"/>
    <property type="evidence" value="ECO:0007669"/>
    <property type="project" value="Ensembl"/>
</dbReference>
<dbReference type="GO" id="GO:0031090">
    <property type="term" value="C:organelle membrane"/>
    <property type="evidence" value="ECO:0007669"/>
    <property type="project" value="Ensembl"/>
</dbReference>
<dbReference type="GO" id="GO:0019852">
    <property type="term" value="P:L-ascorbic acid metabolic process"/>
    <property type="evidence" value="ECO:0007669"/>
    <property type="project" value="Ensembl"/>
</dbReference>
<dbReference type="InterPro" id="IPR023214">
    <property type="entry name" value="HAD_sf"/>
</dbReference>
<evidence type="ECO:0000256" key="10">
    <source>
        <dbReference type="ARBA" id="ARBA00023065"/>
    </source>
</evidence>
<dbReference type="GO" id="GO:0051481">
    <property type="term" value="P:negative regulation of cytosolic calcium ion concentration"/>
    <property type="evidence" value="ECO:0007669"/>
    <property type="project" value="Ensembl"/>
</dbReference>
<feature type="transmembrane region" description="Helical" evidence="18">
    <location>
        <begin position="124"/>
        <end position="143"/>
    </location>
</feature>
<dbReference type="GO" id="GO:0045988">
    <property type="term" value="P:negative regulation of striated muscle contraction"/>
    <property type="evidence" value="ECO:0007669"/>
    <property type="project" value="Ensembl"/>
</dbReference>
<dbReference type="Pfam" id="PF00690">
    <property type="entry name" value="Cation_ATPase_N"/>
    <property type="match status" value="1"/>
</dbReference>
<reference evidence="20" key="1">
    <citation type="submission" date="2025-08" db="UniProtKB">
        <authorList>
            <consortium name="Ensembl"/>
        </authorList>
    </citation>
    <scope>IDENTIFICATION</scope>
</reference>
<keyword evidence="7" id="KW-0460">Magnesium</keyword>
<feature type="region of interest" description="Disordered" evidence="17">
    <location>
        <begin position="208"/>
        <end position="227"/>
    </location>
</feature>
<dbReference type="GO" id="GO:0019229">
    <property type="term" value="P:regulation of vasoconstriction"/>
    <property type="evidence" value="ECO:0007669"/>
    <property type="project" value="Ensembl"/>
</dbReference>
<dbReference type="PANTHER" id="PTHR43294">
    <property type="entry name" value="SODIUM/POTASSIUM-TRANSPORTING ATPASE SUBUNIT ALPHA"/>
    <property type="match status" value="1"/>
</dbReference>
<dbReference type="Gene3D" id="2.70.150.10">
    <property type="entry name" value="Calcium-transporting ATPase, cytoplasmic transduction domain A"/>
    <property type="match status" value="1"/>
</dbReference>
<dbReference type="GO" id="GO:0045822">
    <property type="term" value="P:negative regulation of heart contraction"/>
    <property type="evidence" value="ECO:0007669"/>
    <property type="project" value="Ensembl"/>
</dbReference>
<comment type="catalytic activity">
    <reaction evidence="15">
        <text>K(+)(out) + Na(+)(in) + ATP + H2O = K(+)(in) + Na(+)(out) + ADP + phosphate + H(+)</text>
        <dbReference type="Rhea" id="RHEA:18353"/>
        <dbReference type="ChEBI" id="CHEBI:15377"/>
        <dbReference type="ChEBI" id="CHEBI:15378"/>
        <dbReference type="ChEBI" id="CHEBI:29101"/>
        <dbReference type="ChEBI" id="CHEBI:29103"/>
        <dbReference type="ChEBI" id="CHEBI:30616"/>
        <dbReference type="ChEBI" id="CHEBI:43474"/>
        <dbReference type="ChEBI" id="CHEBI:456216"/>
        <dbReference type="EC" id="7.2.2.13"/>
    </reaction>
</comment>
<evidence type="ECO:0000256" key="17">
    <source>
        <dbReference type="SAM" id="MobiDB-lite"/>
    </source>
</evidence>
<dbReference type="GO" id="GO:0021764">
    <property type="term" value="P:amygdala development"/>
    <property type="evidence" value="ECO:0007669"/>
    <property type="project" value="Ensembl"/>
</dbReference>
<keyword evidence="21" id="KW-1185">Reference proteome</keyword>
<dbReference type="GO" id="GO:0005391">
    <property type="term" value="F:P-type sodium:potassium-exchanging transporter activity"/>
    <property type="evidence" value="ECO:0007669"/>
    <property type="project" value="UniProtKB-EC"/>
</dbReference>
<dbReference type="GO" id="GO:0030007">
    <property type="term" value="P:intracellular potassium ion homeostasis"/>
    <property type="evidence" value="ECO:0007669"/>
    <property type="project" value="Ensembl"/>
</dbReference>
<dbReference type="Gene3D" id="3.40.50.1000">
    <property type="entry name" value="HAD superfamily/HAD-like"/>
    <property type="match status" value="1"/>
</dbReference>
<dbReference type="GO" id="GO:0001504">
    <property type="term" value="P:neurotransmitter uptake"/>
    <property type="evidence" value="ECO:0007669"/>
    <property type="project" value="Ensembl"/>
</dbReference>
<gene>
    <name evidence="20" type="primary">ATP1A2</name>
</gene>
<dbReference type="GO" id="GO:1902600">
    <property type="term" value="P:proton transmembrane transport"/>
    <property type="evidence" value="ECO:0007669"/>
    <property type="project" value="TreeGrafter"/>
</dbReference>
<dbReference type="AlphaFoldDB" id="A0A2K5S348"/>
<dbReference type="PANTHER" id="PTHR43294:SF6">
    <property type="entry name" value="SODIUM_POTASSIUM-TRANSPORTING ATPASE SUBUNIT ALPHA-2"/>
    <property type="match status" value="1"/>
</dbReference>
<proteinExistence type="predicted"/>
<dbReference type="GO" id="GO:0009986">
    <property type="term" value="C:cell surface"/>
    <property type="evidence" value="ECO:0007669"/>
    <property type="project" value="Ensembl"/>
</dbReference>
<dbReference type="GO" id="GO:1990239">
    <property type="term" value="F:steroid hormone binding"/>
    <property type="evidence" value="ECO:0007669"/>
    <property type="project" value="Ensembl"/>
</dbReference>
<dbReference type="GO" id="GO:0036376">
    <property type="term" value="P:sodium ion export across plasma membrane"/>
    <property type="evidence" value="ECO:0007669"/>
    <property type="project" value="Ensembl"/>
</dbReference>
<dbReference type="GO" id="GO:0005890">
    <property type="term" value="C:sodium:potassium-exchanging ATPase complex"/>
    <property type="evidence" value="ECO:0007669"/>
    <property type="project" value="Ensembl"/>
</dbReference>
<dbReference type="FunFam" id="2.70.150.10:FF:000142">
    <property type="entry name" value="Na/K ATPase alpha 2 subunit"/>
    <property type="match status" value="1"/>
</dbReference>
<dbReference type="GO" id="GO:0019227">
    <property type="term" value="P:neuronal action potential propagation"/>
    <property type="evidence" value="ECO:0007669"/>
    <property type="project" value="Ensembl"/>
</dbReference>